<dbReference type="Proteomes" id="UP000592216">
    <property type="component" value="Unassembled WGS sequence"/>
</dbReference>
<sequence length="360" mass="38488">MRVVFRADSSLTIGSGHVARCLTLAQELAGAGAECAFICRDLDGNRIGLIEAAGFPVHLLPSPNGGDIELRTHHSAWAGVDWRQDAAETRAVLNGADWLVLDHYAFDAEWERAALPEGTRLLVIDDLADRPHVCDLLMDQNLGRQAADYDGLVPDSARVLAGPTYALLRPEFRDLRAEALARRTAKSPERLIIAMGGVDLNNATGDVLEVLRDWCTDISVCVVMGGKAPHLNTVRTQAAQMPFSCEVAVDITDIGTRMAAANLAVGAVGGTTWERCALGLPTLMLTIADNQQPAAAAMDASGAAIWVGDQRDADWKDRLRAGLNRLRDGDALLAMSRKAAAICDGAGAQKVAATLREFCQ</sequence>
<dbReference type="RefSeq" id="WP_177157529.1">
    <property type="nucleotide sequence ID" value="NZ_JABCJE010000003.1"/>
</dbReference>
<feature type="binding site" evidence="2">
    <location>
        <position position="169"/>
    </location>
    <ligand>
        <name>substrate</name>
    </ligand>
</feature>
<dbReference type="GO" id="GO:0016757">
    <property type="term" value="F:glycosyltransferase activity"/>
    <property type="evidence" value="ECO:0007669"/>
    <property type="project" value="TreeGrafter"/>
</dbReference>
<comment type="caution">
    <text evidence="3">The sequence shown here is derived from an EMBL/GenBank/DDBJ whole genome shotgun (WGS) entry which is preliminary data.</text>
</comment>
<accession>A0A850Q3Q2</accession>
<feature type="binding site" evidence="2">
    <location>
        <position position="274"/>
    </location>
    <ligand>
        <name>substrate</name>
    </ligand>
</feature>
<evidence type="ECO:0000256" key="2">
    <source>
        <dbReference type="PIRSR" id="PIRSR620023-2"/>
    </source>
</evidence>
<keyword evidence="3" id="KW-0378">Hydrolase</keyword>
<gene>
    <name evidence="3" type="primary">pseG</name>
    <name evidence="3" type="ORF">HJ536_09520</name>
</gene>
<dbReference type="EC" id="3.6.1.57" evidence="3"/>
<feature type="active site" description="Proton acceptor" evidence="1">
    <location>
        <position position="17"/>
    </location>
</feature>
<dbReference type="PANTHER" id="PTHR21015">
    <property type="entry name" value="UDP-N-ACETYLGLUCOSAMINE--N-ACETYLMURAMYL-(PENTAPEPTIDE) PYROPHOSPHORYL-UNDECAPRENOL N-ACETYLGLUCOSAMINE TRANSFERASE 1"/>
    <property type="match status" value="1"/>
</dbReference>
<dbReference type="EMBL" id="JABCJE010000003">
    <property type="protein sequence ID" value="NVO23593.1"/>
    <property type="molecule type" value="Genomic_DNA"/>
</dbReference>
<dbReference type="Gene3D" id="3.40.50.2000">
    <property type="entry name" value="Glycogen Phosphorylase B"/>
    <property type="match status" value="1"/>
</dbReference>
<dbReference type="SUPFAM" id="SSF53756">
    <property type="entry name" value="UDP-Glycosyltransferase/glycogen phosphorylase"/>
    <property type="match status" value="1"/>
</dbReference>
<dbReference type="AlphaFoldDB" id="A0A850Q3Q2"/>
<evidence type="ECO:0000313" key="3">
    <source>
        <dbReference type="EMBL" id="NVO23593.1"/>
    </source>
</evidence>
<proteinExistence type="predicted"/>
<evidence type="ECO:0000256" key="1">
    <source>
        <dbReference type="PIRSR" id="PIRSR620023-1"/>
    </source>
</evidence>
<protein>
    <submittedName>
        <fullName evidence="3">UDP-2,4-diacetamido-2,4, 6-trideoxy-beta-L-altropyranose hydrolase</fullName>
        <ecNumber evidence="3">3.6.1.57</ecNumber>
    </submittedName>
</protein>
<reference evidence="3 4" key="1">
    <citation type="submission" date="2020-04" db="EMBL/GenBank/DDBJ databases">
        <title>Donghicola sp., a member of the Rhodobacteraceae family isolated from mangrove forest in Thailand.</title>
        <authorList>
            <person name="Charoenyingcharoen P."/>
            <person name="Yukphan P."/>
        </authorList>
    </citation>
    <scope>NUCLEOTIDE SEQUENCE [LARGE SCALE GENOMIC DNA]</scope>
    <source>
        <strain evidence="3 4">B5-SW-15</strain>
    </source>
</reference>
<dbReference type="PANTHER" id="PTHR21015:SF22">
    <property type="entry name" value="GLYCOSYLTRANSFERASE"/>
    <property type="match status" value="1"/>
</dbReference>
<organism evidence="3 4">
    <name type="scientific">Donghicola mangrovi</name>
    <dbReference type="NCBI Taxonomy" id="2729614"/>
    <lineage>
        <taxon>Bacteria</taxon>
        <taxon>Pseudomonadati</taxon>
        <taxon>Pseudomonadota</taxon>
        <taxon>Alphaproteobacteria</taxon>
        <taxon>Rhodobacterales</taxon>
        <taxon>Roseobacteraceae</taxon>
        <taxon>Donghicola</taxon>
    </lineage>
</organism>
<dbReference type="GO" id="GO:0016787">
    <property type="term" value="F:hydrolase activity"/>
    <property type="evidence" value="ECO:0007669"/>
    <property type="project" value="UniProtKB-KW"/>
</dbReference>
<dbReference type="Gene3D" id="3.40.50.11190">
    <property type="match status" value="1"/>
</dbReference>
<evidence type="ECO:0000313" key="4">
    <source>
        <dbReference type="Proteomes" id="UP000592216"/>
    </source>
</evidence>
<dbReference type="NCBIfam" id="TIGR03590">
    <property type="entry name" value="PseG"/>
    <property type="match status" value="1"/>
</dbReference>
<name>A0A850Q3Q2_9RHOB</name>
<dbReference type="InterPro" id="IPR020023">
    <property type="entry name" value="PseG"/>
</dbReference>